<reference evidence="1 2" key="1">
    <citation type="submission" date="2022-03" db="EMBL/GenBank/DDBJ databases">
        <authorList>
            <person name="Jo J.-H."/>
            <person name="Im W.-T."/>
        </authorList>
    </citation>
    <scope>NUCLEOTIDE SEQUENCE [LARGE SCALE GENOMIC DNA]</scope>
    <source>
        <strain evidence="1 2">MA9</strain>
    </source>
</reference>
<protein>
    <recommendedName>
        <fullName evidence="3">Tetratricopeptide repeat protein</fullName>
    </recommendedName>
</protein>
<dbReference type="EMBL" id="JAKZFC010000001">
    <property type="protein sequence ID" value="MCH7321587.1"/>
    <property type="molecule type" value="Genomic_DNA"/>
</dbReference>
<keyword evidence="2" id="KW-1185">Reference proteome</keyword>
<accession>A0ABS9UB56</accession>
<organism evidence="1 2">
    <name type="scientific">Solibacillus palustris</name>
    <dbReference type="NCBI Taxonomy" id="2908203"/>
    <lineage>
        <taxon>Bacteria</taxon>
        <taxon>Bacillati</taxon>
        <taxon>Bacillota</taxon>
        <taxon>Bacilli</taxon>
        <taxon>Bacillales</taxon>
        <taxon>Caryophanaceae</taxon>
        <taxon>Solibacillus</taxon>
    </lineage>
</organism>
<evidence type="ECO:0000313" key="1">
    <source>
        <dbReference type="EMBL" id="MCH7321587.1"/>
    </source>
</evidence>
<dbReference type="SUPFAM" id="SSF48452">
    <property type="entry name" value="TPR-like"/>
    <property type="match status" value="1"/>
</dbReference>
<proteinExistence type="predicted"/>
<evidence type="ECO:0000313" key="2">
    <source>
        <dbReference type="Proteomes" id="UP001316087"/>
    </source>
</evidence>
<dbReference type="RefSeq" id="WP_241368610.1">
    <property type="nucleotide sequence ID" value="NZ_JAKZFC010000001.1"/>
</dbReference>
<gene>
    <name evidence="1" type="ORF">LZ480_06735</name>
</gene>
<evidence type="ECO:0008006" key="3">
    <source>
        <dbReference type="Google" id="ProtNLM"/>
    </source>
</evidence>
<dbReference type="Proteomes" id="UP001316087">
    <property type="component" value="Unassembled WGS sequence"/>
</dbReference>
<dbReference type="InterPro" id="IPR011990">
    <property type="entry name" value="TPR-like_helical_dom_sf"/>
</dbReference>
<sequence>MKEQLRIEDEISEYKTRQFASIEQQFEQFQMIVHECIHQEQIEQLIQFITAEIEPFLFSTLNNEVLDLMFTIEPIIKEKYQENVAIIYLIMGHCSYFYMNFEEARKFYKLATSYAMEYKQFAVLSSSLNKYNSSMIETGIDRVLWESSKYPSIFWVKNKGACNKYFLVRIIAHIELSLKLEKNEYAYQIYNKYFEQIQIELTPRFKIQLESLKGDILNSLNKYDEALILYHKLLKICINEVSYRDLIVGLYERISVISQKLNDAQLPLELQQSYEQYFEQLHIDKEYLQKHLAMATSNSNYVNSSFPMSYDQFINEVNEHLSNASLEGLSLVIIDIKIREDDRQLENEILFCINEKIQDAFGDRRLLNTRIDETTIGYLVRESELGTEVQSERAFHEVRKLYPKEESPLSAIYFAAVNNAENNLTTYEQCRKLAYAYIYYEFYK</sequence>
<comment type="caution">
    <text evidence="1">The sequence shown here is derived from an EMBL/GenBank/DDBJ whole genome shotgun (WGS) entry which is preliminary data.</text>
</comment>
<name>A0ABS9UB56_9BACL</name>